<feature type="binding site" evidence="10">
    <location>
        <position position="233"/>
    </location>
    <ligand>
        <name>substrate</name>
    </ligand>
</feature>
<comment type="caution">
    <text evidence="14">The sequence shown here is derived from an EMBL/GenBank/DDBJ whole genome shotgun (WGS) entry which is preliminary data.</text>
</comment>
<dbReference type="GO" id="GO:0004363">
    <property type="term" value="F:glutathione synthase activity"/>
    <property type="evidence" value="ECO:0007669"/>
    <property type="project" value="UniProtKB-UniRule"/>
</dbReference>
<dbReference type="InterPro" id="IPR016185">
    <property type="entry name" value="PreATP-grasp_dom_sf"/>
</dbReference>
<evidence type="ECO:0000313" key="14">
    <source>
        <dbReference type="EMBL" id="PLW52174.1"/>
    </source>
</evidence>
<dbReference type="GO" id="GO:0000287">
    <property type="term" value="F:magnesium ion binding"/>
    <property type="evidence" value="ECO:0007669"/>
    <property type="project" value="UniProtKB-UniRule"/>
</dbReference>
<accession>A0A2N5VQB5</accession>
<keyword evidence="8 9" id="KW-0460">Magnesium</keyword>
<feature type="binding site" evidence="10">
    <location>
        <position position="326"/>
    </location>
    <ligand>
        <name>ATP</name>
        <dbReference type="ChEBI" id="CHEBI:30616"/>
    </ligand>
</feature>
<dbReference type="GO" id="GO:0005829">
    <property type="term" value="C:cytosol"/>
    <property type="evidence" value="ECO:0007669"/>
    <property type="project" value="TreeGrafter"/>
</dbReference>
<keyword evidence="15" id="KW-1185">Reference proteome</keyword>
<evidence type="ECO:0000256" key="6">
    <source>
        <dbReference type="ARBA" id="ARBA00022741"/>
    </source>
</evidence>
<dbReference type="STRING" id="200324.A0A2N5VQB5"/>
<reference evidence="14 15" key="1">
    <citation type="submission" date="2017-11" db="EMBL/GenBank/DDBJ databases">
        <title>De novo assembly and phasing of dikaryotic genomes from two isolates of Puccinia coronata f. sp. avenae, the causal agent of oat crown rust.</title>
        <authorList>
            <person name="Miller M.E."/>
            <person name="Zhang Y."/>
            <person name="Omidvar V."/>
            <person name="Sperschneider J."/>
            <person name="Schwessinger B."/>
            <person name="Raley C."/>
            <person name="Palmer J.M."/>
            <person name="Garnica D."/>
            <person name="Upadhyaya N."/>
            <person name="Rathjen J."/>
            <person name="Taylor J.M."/>
            <person name="Park R.F."/>
            <person name="Dodds P.N."/>
            <person name="Hirsch C.D."/>
            <person name="Kianian S.F."/>
            <person name="Figueroa M."/>
        </authorList>
    </citation>
    <scope>NUCLEOTIDE SEQUENCE [LARGE SCALE GENOMIC DNA]</scope>
    <source>
        <strain evidence="14">12NC29</strain>
    </source>
</reference>
<keyword evidence="7 9" id="KW-0067">ATP-binding</keyword>
<feature type="region of interest" description="Disordered" evidence="12">
    <location>
        <begin position="437"/>
        <end position="456"/>
    </location>
</feature>
<evidence type="ECO:0000256" key="11">
    <source>
        <dbReference type="PIRSR" id="PIRSR001558-2"/>
    </source>
</evidence>
<dbReference type="InterPro" id="IPR014042">
    <property type="entry name" value="Glutathione_synthase_a-hlx"/>
</dbReference>
<dbReference type="GO" id="GO:0005524">
    <property type="term" value="F:ATP binding"/>
    <property type="evidence" value="ECO:0007669"/>
    <property type="project" value="UniProtKB-UniRule"/>
</dbReference>
<feature type="compositionally biased region" description="Basic and acidic residues" evidence="12">
    <location>
        <begin position="441"/>
        <end position="452"/>
    </location>
</feature>
<dbReference type="OrthoDB" id="2498739at2759"/>
<sequence>MSTSRLPAWPPTLSPGHLDELQQAGAVYALANSVILKLPSRMGVHASHLPFTLFPSPFPRDQFEKATRIQTAYNQLYLNIASSPELIREVLGKSIAQVDPFVGGLYELWEKLEKEEAEDGVEEHCSLGIFRNDFLLNQSGLDQPLVIKQVEFNTVSVSFGGVASKVSALHRYLGGLTTVFDRSQLPESPNRSLQSICMSLRLAHQHYVAVDSPDKPPAILMVVKPNDNNVFDQSLIEFHLDSETDSIRVIRLSCHEILKLTTIDPTTKKLFYVGWGMKTEVSVVYYRSMYGPEDFIGENEWKGRYQLERSRAINCPSLSIQLAGCKKFQQILTVPKFLETHHEVLTANIKASEWDELRSTWTSMYSLEDPAGFQIAMNPNQAVDFVLKPQREGGGNNIYGLHIPPFVARLPESERESYIMMSLIKTPKKVFNYMIRSSPSDTRDSTPNKAHEPNIPAPTEIISELGVYGFALVSRKSIRSSGSEHGSPTVVNKLVFNFQSGHLLRTKDSGSGEGGVAIGISCLDSPLLV</sequence>
<evidence type="ECO:0000313" key="15">
    <source>
        <dbReference type="Proteomes" id="UP000235388"/>
    </source>
</evidence>
<dbReference type="Gene3D" id="3.30.470.20">
    <property type="entry name" value="ATP-grasp fold, B domain"/>
    <property type="match status" value="1"/>
</dbReference>
<dbReference type="PANTHER" id="PTHR11130:SF0">
    <property type="entry name" value="GLUTATHIONE SYNTHETASE"/>
    <property type="match status" value="1"/>
</dbReference>
<dbReference type="InterPro" id="IPR005615">
    <property type="entry name" value="Glutathione_synthase"/>
</dbReference>
<comment type="catalytic activity">
    <reaction evidence="9">
        <text>gamma-L-glutamyl-L-cysteine + glycine + ATP = glutathione + ADP + phosphate + H(+)</text>
        <dbReference type="Rhea" id="RHEA:13557"/>
        <dbReference type="ChEBI" id="CHEBI:15378"/>
        <dbReference type="ChEBI" id="CHEBI:30616"/>
        <dbReference type="ChEBI" id="CHEBI:43474"/>
        <dbReference type="ChEBI" id="CHEBI:57305"/>
        <dbReference type="ChEBI" id="CHEBI:57925"/>
        <dbReference type="ChEBI" id="CHEBI:58173"/>
        <dbReference type="ChEBI" id="CHEBI:456216"/>
        <dbReference type="EC" id="6.3.2.3"/>
    </reaction>
</comment>
<keyword evidence="6 9" id="KW-0547">Nucleotide-binding</keyword>
<dbReference type="SUPFAM" id="SSF56059">
    <property type="entry name" value="Glutathione synthetase ATP-binding domain-like"/>
    <property type="match status" value="1"/>
</dbReference>
<evidence type="ECO:0000256" key="3">
    <source>
        <dbReference type="ARBA" id="ARBA00022598"/>
    </source>
</evidence>
<feature type="binding site" evidence="11">
    <location>
        <position position="392"/>
    </location>
    <ligand>
        <name>Mg(2+)</name>
        <dbReference type="ChEBI" id="CHEBI:18420"/>
    </ligand>
</feature>
<keyword evidence="5 9" id="KW-0479">Metal-binding</keyword>
<dbReference type="Pfam" id="PF03917">
    <property type="entry name" value="GSH_synth_ATP"/>
    <property type="match status" value="1"/>
</dbReference>
<feature type="binding site" evidence="11">
    <location>
        <position position="151"/>
    </location>
    <ligand>
        <name>Mg(2+)</name>
        <dbReference type="ChEBI" id="CHEBI:18420"/>
    </ligand>
</feature>
<dbReference type="UniPathway" id="UPA00142">
    <property type="reaction ID" value="UER00210"/>
</dbReference>
<feature type="binding site" evidence="10">
    <location>
        <position position="464"/>
    </location>
    <ligand>
        <name>ATP</name>
        <dbReference type="ChEBI" id="CHEBI:30616"/>
    </ligand>
</feature>
<feature type="binding site" evidence="10">
    <location>
        <begin position="421"/>
        <end position="424"/>
    </location>
    <ligand>
        <name>ATP</name>
        <dbReference type="ChEBI" id="CHEBI:30616"/>
    </ligand>
</feature>
<feature type="binding site" evidence="10">
    <location>
        <position position="151"/>
    </location>
    <ligand>
        <name>ATP</name>
        <dbReference type="ChEBI" id="CHEBI:30616"/>
    </ligand>
</feature>
<dbReference type="InterPro" id="IPR014709">
    <property type="entry name" value="Glutathione_synthase_C_euk"/>
</dbReference>
<organism evidence="14 15">
    <name type="scientific">Puccinia coronata f. sp. avenae</name>
    <dbReference type="NCBI Taxonomy" id="200324"/>
    <lineage>
        <taxon>Eukaryota</taxon>
        <taxon>Fungi</taxon>
        <taxon>Dikarya</taxon>
        <taxon>Basidiomycota</taxon>
        <taxon>Pucciniomycotina</taxon>
        <taxon>Pucciniomycetes</taxon>
        <taxon>Pucciniales</taxon>
        <taxon>Pucciniaceae</taxon>
        <taxon>Puccinia</taxon>
    </lineage>
</organism>
<dbReference type="Pfam" id="PF03199">
    <property type="entry name" value="GSH_synthase"/>
    <property type="match status" value="1"/>
</dbReference>
<evidence type="ECO:0000259" key="13">
    <source>
        <dbReference type="Pfam" id="PF03199"/>
    </source>
</evidence>
<dbReference type="PIRSF" id="PIRSF001558">
    <property type="entry name" value="GSHase"/>
    <property type="match status" value="1"/>
</dbReference>
<keyword evidence="4 9" id="KW-0317">Glutathione biosynthesis</keyword>
<dbReference type="InterPro" id="IPR014049">
    <property type="entry name" value="Glutathione_synthase_N_euk"/>
</dbReference>
<feature type="binding site" evidence="10">
    <location>
        <position position="513"/>
    </location>
    <ligand>
        <name>ATP</name>
        <dbReference type="ChEBI" id="CHEBI:30616"/>
    </ligand>
</feature>
<dbReference type="Gene3D" id="3.40.50.1760">
    <property type="entry name" value="Glutathione synthase, substrate-binding domain superfamily, eukaryotic"/>
    <property type="match status" value="1"/>
</dbReference>
<dbReference type="SUPFAM" id="SSF52440">
    <property type="entry name" value="PreATP-grasp domain"/>
    <property type="match status" value="1"/>
</dbReference>
<feature type="binding site" evidence="10">
    <location>
        <position position="507"/>
    </location>
    <ligand>
        <name>ATP</name>
        <dbReference type="ChEBI" id="CHEBI:30616"/>
    </ligand>
</feature>
<dbReference type="Gene3D" id="3.30.1490.80">
    <property type="match status" value="1"/>
</dbReference>
<dbReference type="PANTHER" id="PTHR11130">
    <property type="entry name" value="GLUTATHIONE SYNTHETASE"/>
    <property type="match status" value="1"/>
</dbReference>
<keyword evidence="3 9" id="KW-0436">Ligase</keyword>
<name>A0A2N5VQB5_9BASI</name>
<dbReference type="Gene3D" id="3.30.1490.50">
    <property type="match status" value="1"/>
</dbReference>
<dbReference type="Gene3D" id="1.10.1080.10">
    <property type="entry name" value="Glutathione Synthetase, Chain A, domain 3"/>
    <property type="match status" value="1"/>
</dbReference>
<evidence type="ECO:0000256" key="4">
    <source>
        <dbReference type="ARBA" id="ARBA00022684"/>
    </source>
</evidence>
<evidence type="ECO:0000256" key="10">
    <source>
        <dbReference type="PIRSR" id="PIRSR001558-1"/>
    </source>
</evidence>
<dbReference type="NCBIfam" id="TIGR01986">
    <property type="entry name" value="glut_syn_euk"/>
    <property type="match status" value="1"/>
</dbReference>
<comment type="similarity">
    <text evidence="2 9">Belongs to the eukaryotic GSH synthase family.</text>
</comment>
<evidence type="ECO:0000256" key="12">
    <source>
        <dbReference type="SAM" id="MobiDB-lite"/>
    </source>
</evidence>
<feature type="binding site" evidence="10">
    <location>
        <position position="505"/>
    </location>
    <ligand>
        <name>substrate</name>
    </ligand>
</feature>
<evidence type="ECO:0000256" key="7">
    <source>
        <dbReference type="ARBA" id="ARBA00022840"/>
    </source>
</evidence>
<dbReference type="AlphaFoldDB" id="A0A2N5VQB5"/>
<evidence type="ECO:0000256" key="5">
    <source>
        <dbReference type="ARBA" id="ARBA00022723"/>
    </source>
</evidence>
<dbReference type="GO" id="GO:0043295">
    <property type="term" value="F:glutathione binding"/>
    <property type="evidence" value="ECO:0007669"/>
    <property type="project" value="UniProtKB-UniRule"/>
</dbReference>
<proteinExistence type="inferred from homology"/>
<protein>
    <recommendedName>
        <fullName evidence="9">Glutathione synthetase</fullName>
        <shortName evidence="9">GSH-S</shortName>
        <ecNumber evidence="9">6.3.2.3</ecNumber>
    </recommendedName>
</protein>
<evidence type="ECO:0000256" key="2">
    <source>
        <dbReference type="ARBA" id="ARBA00010385"/>
    </source>
</evidence>
<comment type="pathway">
    <text evidence="1 9">Sulfur metabolism; glutathione biosynthesis; glutathione from L-cysteine and L-glutamate: step 2/2.</text>
</comment>
<dbReference type="Proteomes" id="UP000235388">
    <property type="component" value="Unassembled WGS sequence"/>
</dbReference>
<dbReference type="InterPro" id="IPR004887">
    <property type="entry name" value="GSH_synth_subst-bd"/>
</dbReference>
<dbReference type="EC" id="6.3.2.3" evidence="9"/>
<dbReference type="InterPro" id="IPR037013">
    <property type="entry name" value="GSH-S_sub-bd_sf"/>
</dbReference>
<evidence type="ECO:0000256" key="9">
    <source>
        <dbReference type="PIRNR" id="PIRNR001558"/>
    </source>
</evidence>
<feature type="binding site" evidence="10">
    <location>
        <position position="399"/>
    </location>
    <ligand>
        <name>ATP</name>
        <dbReference type="ChEBI" id="CHEBI:30616"/>
    </ligand>
</feature>
<evidence type="ECO:0000256" key="1">
    <source>
        <dbReference type="ARBA" id="ARBA00004965"/>
    </source>
</evidence>
<feature type="binding site" evidence="10">
    <location>
        <position position="131"/>
    </location>
    <ligand>
        <name>substrate</name>
    </ligand>
</feature>
<gene>
    <name evidence="14" type="ORF">PCANC_10275</name>
</gene>
<evidence type="ECO:0000256" key="8">
    <source>
        <dbReference type="ARBA" id="ARBA00022842"/>
    </source>
</evidence>
<dbReference type="EMBL" id="PGCJ01000081">
    <property type="protein sequence ID" value="PLW52174.1"/>
    <property type="molecule type" value="Genomic_DNA"/>
</dbReference>
<feature type="domain" description="Glutathione synthase substrate-binding" evidence="13">
    <location>
        <begin position="218"/>
        <end position="323"/>
    </location>
</feature>
<comment type="cofactor">
    <cofactor evidence="9 11">
        <name>Mg(2+)</name>
        <dbReference type="ChEBI" id="CHEBI:18420"/>
    </cofactor>
    <text evidence="9 11">Binds 1 Mg(2+) ion per subunit.</text>
</comment>
<feature type="binding site" evidence="11">
    <location>
        <position position="153"/>
    </location>
    <ligand>
        <name>Mg(2+)</name>
        <dbReference type="ChEBI" id="CHEBI:18420"/>
    </ligand>
</feature>
<feature type="binding site" evidence="10">
    <location>
        <begin position="388"/>
        <end position="397"/>
    </location>
    <ligand>
        <name>ATP</name>
        <dbReference type="ChEBI" id="CHEBI:30616"/>
    </ligand>
</feature>